<gene>
    <name evidence="2" type="ORF">URODEC1_LOCUS123557</name>
    <name evidence="3" type="ORF">URODEC1_LOCUS125621</name>
    <name evidence="4" type="ORF">URODEC1_LOCUS125758</name>
    <name evidence="1" type="ORF">URODEC1_LOCUS27287</name>
</gene>
<keyword evidence="5" id="KW-1185">Reference proteome</keyword>
<dbReference type="AlphaFoldDB" id="A0ABC9HH40"/>
<evidence type="ECO:0000313" key="3">
    <source>
        <dbReference type="EMBL" id="CAM0152831.1"/>
    </source>
</evidence>
<reference evidence="3 5" key="1">
    <citation type="submission" date="2024-10" db="EMBL/GenBank/DDBJ databases">
        <authorList>
            <person name="Ryan C."/>
        </authorList>
    </citation>
    <scope>NUCLEOTIDE SEQUENCE [LARGE SCALE GENOMIC DNA]</scope>
</reference>
<accession>A0ABC9HH40</accession>
<evidence type="ECO:0000313" key="2">
    <source>
        <dbReference type="EMBL" id="CAM0150482.1"/>
    </source>
</evidence>
<dbReference type="PANTHER" id="PTHR31257:SF5">
    <property type="entry name" value="ALPHA-GALACTOSIDASE"/>
    <property type="match status" value="1"/>
</dbReference>
<dbReference type="EMBL" id="CAXIPR030006803">
    <property type="protein sequence ID" value="CAM0152990.1"/>
    <property type="molecule type" value="Genomic_DNA"/>
</dbReference>
<sequence length="167" mass="18775">MEQPMRIFCRANTNLNLACRGDKALLVLANSNDRSQHWIKDSSAVGNLTDDQGERAFALVNVTTGQALVNPNPRAEEELQLAPYSGHVSVELPMLWSLGEESVDGFREIRALQSSFFRPLTFNAYGGIPVLEGRVVGTYRSHQYYDRALSKNVHYNHTIWKIAPIDQ</sequence>
<dbReference type="EMBL" id="CAXIPR030006624">
    <property type="protein sequence ID" value="CAM0152831.1"/>
    <property type="molecule type" value="Genomic_DNA"/>
</dbReference>
<dbReference type="Proteomes" id="UP001497457">
    <property type="component" value="Unassembled WGS sequence"/>
</dbReference>
<dbReference type="EMBL" id="CAXIPR030003154">
    <property type="protein sequence ID" value="CAM0150482.1"/>
    <property type="molecule type" value="Genomic_DNA"/>
</dbReference>
<dbReference type="PANTHER" id="PTHR31257">
    <property type="entry name" value="RICIN B-LIKE LECTIN EULS3"/>
    <property type="match status" value="1"/>
</dbReference>
<dbReference type="InterPro" id="IPR040249">
    <property type="entry name" value="Ricin_B-like_lectin_EULS3-like"/>
</dbReference>
<name>A0ABC9HH40_9POAL</name>
<organism evidence="3 5">
    <name type="scientific">Urochloa decumbens</name>
    <dbReference type="NCBI Taxonomy" id="240449"/>
    <lineage>
        <taxon>Eukaryota</taxon>
        <taxon>Viridiplantae</taxon>
        <taxon>Streptophyta</taxon>
        <taxon>Embryophyta</taxon>
        <taxon>Tracheophyta</taxon>
        <taxon>Spermatophyta</taxon>
        <taxon>Magnoliopsida</taxon>
        <taxon>Liliopsida</taxon>
        <taxon>Poales</taxon>
        <taxon>Poaceae</taxon>
        <taxon>PACMAD clade</taxon>
        <taxon>Panicoideae</taxon>
        <taxon>Panicodae</taxon>
        <taxon>Paniceae</taxon>
        <taxon>Melinidinae</taxon>
        <taxon>Urochloa</taxon>
    </lineage>
</organism>
<dbReference type="EMBL" id="OZ075125">
    <property type="protein sequence ID" value="CAL4931851.1"/>
    <property type="molecule type" value="Genomic_DNA"/>
</dbReference>
<evidence type="ECO:0000313" key="5">
    <source>
        <dbReference type="Proteomes" id="UP001497457"/>
    </source>
</evidence>
<evidence type="ECO:0000313" key="4">
    <source>
        <dbReference type="EMBL" id="CAM0152990.1"/>
    </source>
</evidence>
<protein>
    <submittedName>
        <fullName evidence="3">Uncharacterized protein</fullName>
    </submittedName>
</protein>
<evidence type="ECO:0000313" key="1">
    <source>
        <dbReference type="EMBL" id="CAL4931851.1"/>
    </source>
</evidence>
<dbReference type="Proteomes" id="UP001497457">
    <property type="component" value="Chromosome 15b"/>
</dbReference>
<proteinExistence type="predicted"/>